<keyword evidence="3" id="KW-0690">Ribosome biogenesis</keyword>
<proteinExistence type="inferred from homology"/>
<dbReference type="GO" id="GO:0030515">
    <property type="term" value="F:snoRNA binding"/>
    <property type="evidence" value="ECO:0007669"/>
    <property type="project" value="TreeGrafter"/>
</dbReference>
<dbReference type="PANTHER" id="PTHR12821:SF0">
    <property type="entry name" value="BYSTIN"/>
    <property type="match status" value="1"/>
</dbReference>
<dbReference type="AlphaFoldDB" id="A0A383VD46"/>
<dbReference type="EMBL" id="FNXT01000216">
    <property type="protein sequence ID" value="SZX62296.1"/>
    <property type="molecule type" value="Genomic_DNA"/>
</dbReference>
<evidence type="ECO:0000313" key="7">
    <source>
        <dbReference type="EMBL" id="SZX62296.1"/>
    </source>
</evidence>
<reference evidence="7 8" key="1">
    <citation type="submission" date="2016-10" db="EMBL/GenBank/DDBJ databases">
        <authorList>
            <person name="Cai Z."/>
        </authorList>
    </citation>
    <scope>NUCLEOTIDE SEQUENCE [LARGE SCALE GENOMIC DNA]</scope>
</reference>
<evidence type="ECO:0000256" key="3">
    <source>
        <dbReference type="ARBA" id="ARBA00022517"/>
    </source>
</evidence>
<keyword evidence="8" id="KW-1185">Reference proteome</keyword>
<accession>A0A383VD46</accession>
<feature type="region of interest" description="Disordered" evidence="6">
    <location>
        <begin position="1"/>
        <end position="107"/>
    </location>
</feature>
<dbReference type="GO" id="GO:0030688">
    <property type="term" value="C:preribosome, small subunit precursor"/>
    <property type="evidence" value="ECO:0007669"/>
    <property type="project" value="TreeGrafter"/>
</dbReference>
<sequence>MGKKRQQRPDKHKQDLGAQIEDPESYGVRTKPRAEKRRKRDEDDEEAVPQDVSARILREARAQQEELDAEDGAAATAAGPTQIPANAIAAALQQLHDSDSEPGEDWDGMTEAGSVWGGDDADDISPEDEAALAAFMSPAALQGAGAAGQRTLADAIMARLQQQQQPGSAAAGGMEQQQQQQQQQQPAEFGAGGLEGLDEAVVEVYRGVGQLLARYTNGKVPKAFKIIPNLLNWEEVLQLTDPEHWSPHAMYVATKMFVSNLNARMAQRFLALVLLPRVRRDIAQHRRLHFALFQALKKATYKAGAFYKGLLLPLCASRTCSLREAVIFSSVLRRASLPVLHSAAALLRLAGLEYCGTTSFFIRVLLDKKYALPYKVVDALSAHFLAFEGEARVMPVVWHQGLLCFVTRYKHQLTAADRDGLLRLTAKQHHHLVSPEVVRELEQAVPRDSKGAAAAAANGAAAAAVAGGRQRIAAESRVGQHVSEDVFNLPPVPMMDED</sequence>
<comment type="subcellular location">
    <subcellularLocation>
        <location evidence="1">Nucleus</location>
        <location evidence="1">Nucleolus</location>
    </subcellularLocation>
</comment>
<keyword evidence="4" id="KW-0539">Nucleus</keyword>
<feature type="compositionally biased region" description="Basic residues" evidence="6">
    <location>
        <begin position="30"/>
        <end position="39"/>
    </location>
</feature>
<dbReference type="Proteomes" id="UP000256970">
    <property type="component" value="Unassembled WGS sequence"/>
</dbReference>
<name>A0A383VD46_TETOB</name>
<comment type="similarity">
    <text evidence="2">Belongs to the bystin family.</text>
</comment>
<dbReference type="GO" id="GO:0006364">
    <property type="term" value="P:rRNA processing"/>
    <property type="evidence" value="ECO:0007669"/>
    <property type="project" value="TreeGrafter"/>
</dbReference>
<dbReference type="Pfam" id="PF05291">
    <property type="entry name" value="Bystin"/>
    <property type="match status" value="1"/>
</dbReference>
<protein>
    <recommendedName>
        <fullName evidence="5">Bystin</fullName>
    </recommendedName>
</protein>
<evidence type="ECO:0000256" key="2">
    <source>
        <dbReference type="ARBA" id="ARBA00007114"/>
    </source>
</evidence>
<evidence type="ECO:0000256" key="1">
    <source>
        <dbReference type="ARBA" id="ARBA00004604"/>
    </source>
</evidence>
<evidence type="ECO:0000256" key="4">
    <source>
        <dbReference type="ARBA" id="ARBA00023242"/>
    </source>
</evidence>
<dbReference type="STRING" id="3088.A0A383VD46"/>
<evidence type="ECO:0000256" key="5">
    <source>
        <dbReference type="ARBA" id="ARBA00074032"/>
    </source>
</evidence>
<gene>
    <name evidence="7" type="ORF">BQ4739_LOCUS2893</name>
</gene>
<feature type="compositionally biased region" description="Low complexity" evidence="6">
    <location>
        <begin position="176"/>
        <end position="185"/>
    </location>
</feature>
<feature type="region of interest" description="Disordered" evidence="6">
    <location>
        <begin position="163"/>
        <end position="187"/>
    </location>
</feature>
<dbReference type="GO" id="GO:0005737">
    <property type="term" value="C:cytoplasm"/>
    <property type="evidence" value="ECO:0007669"/>
    <property type="project" value="TreeGrafter"/>
</dbReference>
<dbReference type="GO" id="GO:0005730">
    <property type="term" value="C:nucleolus"/>
    <property type="evidence" value="ECO:0007669"/>
    <property type="project" value="UniProtKB-SubCell"/>
</dbReference>
<evidence type="ECO:0000256" key="6">
    <source>
        <dbReference type="SAM" id="MobiDB-lite"/>
    </source>
</evidence>
<organism evidence="7 8">
    <name type="scientific">Tetradesmus obliquus</name>
    <name type="common">Green alga</name>
    <name type="synonym">Acutodesmus obliquus</name>
    <dbReference type="NCBI Taxonomy" id="3088"/>
    <lineage>
        <taxon>Eukaryota</taxon>
        <taxon>Viridiplantae</taxon>
        <taxon>Chlorophyta</taxon>
        <taxon>core chlorophytes</taxon>
        <taxon>Chlorophyceae</taxon>
        <taxon>CS clade</taxon>
        <taxon>Sphaeropleales</taxon>
        <taxon>Scenedesmaceae</taxon>
        <taxon>Tetradesmus</taxon>
    </lineage>
</organism>
<evidence type="ECO:0000313" key="8">
    <source>
        <dbReference type="Proteomes" id="UP000256970"/>
    </source>
</evidence>
<dbReference type="FunFam" id="1.25.40.480:FF:000001">
    <property type="entry name" value="Bystin (51.6 kD)-like"/>
    <property type="match status" value="1"/>
</dbReference>
<dbReference type="InterPro" id="IPR007955">
    <property type="entry name" value="Bystin"/>
</dbReference>
<dbReference type="PANTHER" id="PTHR12821">
    <property type="entry name" value="BYSTIN"/>
    <property type="match status" value="1"/>
</dbReference>
<feature type="compositionally biased region" description="Low complexity" evidence="6">
    <location>
        <begin position="72"/>
        <end position="85"/>
    </location>
</feature>
<dbReference type="Gene3D" id="1.25.40.480">
    <property type="match status" value="1"/>
</dbReference>